<dbReference type="CDD" id="cd00657">
    <property type="entry name" value="Ferritin_like"/>
    <property type="match status" value="1"/>
</dbReference>
<reference evidence="4" key="1">
    <citation type="journal article" date="2014" name="Int. J. Syst. Evol. Microbiol.">
        <title>Complete genome sequence of Corynebacterium casei LMG S-19264T (=DSM 44701T), isolated from a smear-ripened cheese.</title>
        <authorList>
            <consortium name="US DOE Joint Genome Institute (JGI-PGF)"/>
            <person name="Walter F."/>
            <person name="Albersmeier A."/>
            <person name="Kalinowski J."/>
            <person name="Ruckert C."/>
        </authorList>
    </citation>
    <scope>NUCLEOTIDE SEQUENCE</scope>
    <source>
        <strain evidence="4">CGMCC 4.7430</strain>
    </source>
</reference>
<feature type="domain" description="DUF4439" evidence="3">
    <location>
        <begin position="170"/>
        <end position="299"/>
    </location>
</feature>
<evidence type="ECO:0000313" key="4">
    <source>
        <dbReference type="EMBL" id="GGP11375.1"/>
    </source>
</evidence>
<feature type="signal peptide" evidence="2">
    <location>
        <begin position="1"/>
        <end position="21"/>
    </location>
</feature>
<evidence type="ECO:0000256" key="1">
    <source>
        <dbReference type="SAM" id="MobiDB-lite"/>
    </source>
</evidence>
<comment type="caution">
    <text evidence="4">The sequence shown here is derived from an EMBL/GenBank/DDBJ whole genome shotgun (WGS) entry which is preliminary data.</text>
</comment>
<protein>
    <recommendedName>
        <fullName evidence="3">DUF4439 domain-containing protein</fullName>
    </recommendedName>
</protein>
<evidence type="ECO:0000259" key="3">
    <source>
        <dbReference type="Pfam" id="PF14530"/>
    </source>
</evidence>
<gene>
    <name evidence="4" type="ORF">GCM10012278_54720</name>
</gene>
<dbReference type="InterPro" id="IPR012347">
    <property type="entry name" value="Ferritin-like"/>
</dbReference>
<sequence length="313" mass="32494">MRQPHLSRRAVLAGGAMVALAGCSADVPPPPPRDSPEQAFARALIAEKAKTVALYDTLIAKGGARLVPFRDRHQAHLAELRRRFPQMTGPTGSPTAATTPTTSAKVTTARLRSLERKSAALRPSQLAGIPPSLAQLVASIGACEAVHALAPVKAPGPARGGTRPGDVDKLRKALAAEHAAVFAYGLLGARTAGSMRVRITRAYDAHRDRRDELRGLITALGGKPAEPAPSYALPSVPSTATAAARLAAHVESGIVAAYLELVAATAAELRTYAALVMQEAATRSYSFRPAITTAFPGMPAPAPPKQTTPTPGG</sequence>
<dbReference type="RefSeq" id="WP_225278064.1">
    <property type="nucleotide sequence ID" value="NZ_BMNK01000010.1"/>
</dbReference>
<dbReference type="InterPro" id="IPR006311">
    <property type="entry name" value="TAT_signal"/>
</dbReference>
<dbReference type="SUPFAM" id="SSF47240">
    <property type="entry name" value="Ferritin-like"/>
    <property type="match status" value="1"/>
</dbReference>
<reference evidence="4" key="2">
    <citation type="submission" date="2020-09" db="EMBL/GenBank/DDBJ databases">
        <authorList>
            <person name="Sun Q."/>
            <person name="Zhou Y."/>
        </authorList>
    </citation>
    <scope>NUCLEOTIDE SEQUENCE</scope>
    <source>
        <strain evidence="4">CGMCC 4.7430</strain>
    </source>
</reference>
<dbReference type="PROSITE" id="PS51257">
    <property type="entry name" value="PROKAR_LIPOPROTEIN"/>
    <property type="match status" value="1"/>
</dbReference>
<dbReference type="PROSITE" id="PS51318">
    <property type="entry name" value="TAT"/>
    <property type="match status" value="1"/>
</dbReference>
<name>A0A918ABJ6_9ACTN</name>
<evidence type="ECO:0000256" key="2">
    <source>
        <dbReference type="SAM" id="SignalP"/>
    </source>
</evidence>
<feature type="chain" id="PRO_5039504825" description="DUF4439 domain-containing protein" evidence="2">
    <location>
        <begin position="22"/>
        <end position="313"/>
    </location>
</feature>
<dbReference type="InterPro" id="IPR029447">
    <property type="entry name" value="DUF4439"/>
</dbReference>
<keyword evidence="2" id="KW-0732">Signal</keyword>
<dbReference type="Gene3D" id="1.20.1260.10">
    <property type="match status" value="1"/>
</dbReference>
<feature type="compositionally biased region" description="Low complexity" evidence="1">
    <location>
        <begin position="88"/>
        <end position="104"/>
    </location>
</feature>
<dbReference type="Pfam" id="PF14530">
    <property type="entry name" value="DUF4439"/>
    <property type="match status" value="1"/>
</dbReference>
<dbReference type="Proteomes" id="UP000660745">
    <property type="component" value="Unassembled WGS sequence"/>
</dbReference>
<dbReference type="InterPro" id="IPR009078">
    <property type="entry name" value="Ferritin-like_SF"/>
</dbReference>
<evidence type="ECO:0000313" key="5">
    <source>
        <dbReference type="Proteomes" id="UP000660745"/>
    </source>
</evidence>
<feature type="region of interest" description="Disordered" evidence="1">
    <location>
        <begin position="85"/>
        <end position="104"/>
    </location>
</feature>
<organism evidence="4 5">
    <name type="scientific">Nonomuraea glycinis</name>
    <dbReference type="NCBI Taxonomy" id="2047744"/>
    <lineage>
        <taxon>Bacteria</taxon>
        <taxon>Bacillati</taxon>
        <taxon>Actinomycetota</taxon>
        <taxon>Actinomycetes</taxon>
        <taxon>Streptosporangiales</taxon>
        <taxon>Streptosporangiaceae</taxon>
        <taxon>Nonomuraea</taxon>
    </lineage>
</organism>
<accession>A0A918ABJ6</accession>
<keyword evidence="5" id="KW-1185">Reference proteome</keyword>
<proteinExistence type="predicted"/>
<dbReference type="AlphaFoldDB" id="A0A918ABJ6"/>
<dbReference type="EMBL" id="BMNK01000010">
    <property type="protein sequence ID" value="GGP11375.1"/>
    <property type="molecule type" value="Genomic_DNA"/>
</dbReference>